<protein>
    <submittedName>
        <fullName evidence="6">Extracellular solute-binding protein</fullName>
    </submittedName>
</protein>
<dbReference type="PANTHER" id="PTHR43649">
    <property type="entry name" value="ARABINOSE-BINDING PROTEIN-RELATED"/>
    <property type="match status" value="1"/>
</dbReference>
<evidence type="ECO:0000313" key="6">
    <source>
        <dbReference type="EMBL" id="MCE5168449.1"/>
    </source>
</evidence>
<organism evidence="6 7">
    <name type="scientific">Paenibacillus profundus</name>
    <dbReference type="NCBI Taxonomy" id="1173085"/>
    <lineage>
        <taxon>Bacteria</taxon>
        <taxon>Bacillati</taxon>
        <taxon>Bacillota</taxon>
        <taxon>Bacilli</taxon>
        <taxon>Bacillales</taxon>
        <taxon>Paenibacillaceae</taxon>
        <taxon>Paenibacillus</taxon>
    </lineage>
</organism>
<evidence type="ECO:0000256" key="3">
    <source>
        <dbReference type="ARBA" id="ARBA00023136"/>
    </source>
</evidence>
<dbReference type="PANTHER" id="PTHR43649:SF33">
    <property type="entry name" value="POLYGALACTURONAN_RHAMNOGALACTURONAN-BINDING PROTEIN YTCQ"/>
    <property type="match status" value="1"/>
</dbReference>
<dbReference type="SUPFAM" id="SSF53850">
    <property type="entry name" value="Periplasmic binding protein-like II"/>
    <property type="match status" value="1"/>
</dbReference>
<keyword evidence="7" id="KW-1185">Reference proteome</keyword>
<evidence type="ECO:0000256" key="2">
    <source>
        <dbReference type="ARBA" id="ARBA00022729"/>
    </source>
</evidence>
<dbReference type="InterPro" id="IPR006059">
    <property type="entry name" value="SBP"/>
</dbReference>
<reference evidence="6 7" key="1">
    <citation type="submission" date="2021-11" db="EMBL/GenBank/DDBJ databases">
        <title>Draft genome sequence of Paenibacillus profundus YoMME, a new Gram-positive bacteria with exoelectrogenic properties.</title>
        <authorList>
            <person name="Hubenova Y."/>
            <person name="Hubenova E."/>
            <person name="Manasiev Y."/>
            <person name="Peykov S."/>
            <person name="Mitov M."/>
        </authorList>
    </citation>
    <scope>NUCLEOTIDE SEQUENCE [LARGE SCALE GENOMIC DNA]</scope>
    <source>
        <strain evidence="6 7">YoMME</strain>
    </source>
</reference>
<keyword evidence="4" id="KW-0564">Palmitate</keyword>
<evidence type="ECO:0000256" key="5">
    <source>
        <dbReference type="ARBA" id="ARBA00023288"/>
    </source>
</evidence>
<proteinExistence type="predicted"/>
<keyword evidence="1" id="KW-1003">Cell membrane</keyword>
<dbReference type="RefSeq" id="WP_233695704.1">
    <property type="nucleotide sequence ID" value="NZ_JAJNBZ010000002.1"/>
</dbReference>
<dbReference type="EMBL" id="JAJNBZ010000002">
    <property type="protein sequence ID" value="MCE5168449.1"/>
    <property type="molecule type" value="Genomic_DNA"/>
</dbReference>
<comment type="caution">
    <text evidence="6">The sequence shown here is derived from an EMBL/GenBank/DDBJ whole genome shotgun (WGS) entry which is preliminary data.</text>
</comment>
<evidence type="ECO:0000313" key="7">
    <source>
        <dbReference type="Proteomes" id="UP001199916"/>
    </source>
</evidence>
<evidence type="ECO:0000256" key="1">
    <source>
        <dbReference type="ARBA" id="ARBA00022475"/>
    </source>
</evidence>
<name>A0ABS8YB57_9BACL</name>
<keyword evidence="5" id="KW-0449">Lipoprotein</keyword>
<dbReference type="Gene3D" id="3.40.190.10">
    <property type="entry name" value="Periplasmic binding protein-like II"/>
    <property type="match status" value="3"/>
</dbReference>
<dbReference type="InterPro" id="IPR050490">
    <property type="entry name" value="Bact_solute-bd_prot1"/>
</dbReference>
<sequence>MRRNQIWLSIVAVIAVLSLIGCNGSKSGAGADGGEGDGKQLRQLMPFERFEPNGDAVAQYLKEKTDYTVKYEMLPAENADEKLNLLMANKEPYDVLKLAPAQYYQLVSSGALEPLDDLIEQYGANMKQVIGSESWEGARYEGKTYAIPETGGGSGTASYALVVRQDWLDEMNMKAPTNLDEFVTVLRAFKEKKKVIPLTGGKVPVHPDIASVFGLTTAWMERDGKIIHSVEAPEMREYLAFMSTLYKEGLIDSEWGINTADKSIEKVASGKAAMYSPGWWVAPNLVNALAKNFPDAKLGIVPVLKDKAGVARVGSAGNTINYFIAVPKFAKHKEEAVKWLDMKFDKDIFKGIAIGEEGAHHKFEDGVYTPIMPKFADERSNASSFLTGVDEKNYPIYWQARLKKNPVVESYFATFQKNAEGLLVIDPMSAAPPIPDISKNLQRLNKYQEDTFINFISGTEPLDNYDQFLTEWRAQGGEEMVKAANEWYAKR</sequence>
<dbReference type="Proteomes" id="UP001199916">
    <property type="component" value="Unassembled WGS sequence"/>
</dbReference>
<accession>A0ABS8YB57</accession>
<gene>
    <name evidence="6" type="ORF">LQV63_03855</name>
</gene>
<dbReference type="PROSITE" id="PS51257">
    <property type="entry name" value="PROKAR_LIPOPROTEIN"/>
    <property type="match status" value="1"/>
</dbReference>
<evidence type="ECO:0000256" key="4">
    <source>
        <dbReference type="ARBA" id="ARBA00023139"/>
    </source>
</evidence>
<keyword evidence="3" id="KW-0472">Membrane</keyword>
<keyword evidence="2" id="KW-0732">Signal</keyword>
<dbReference type="Pfam" id="PF13416">
    <property type="entry name" value="SBP_bac_8"/>
    <property type="match status" value="1"/>
</dbReference>